<gene>
    <name evidence="2" type="ORF">EV380_1013</name>
</gene>
<dbReference type="Gene3D" id="3.40.140.120">
    <property type="match status" value="1"/>
</dbReference>
<dbReference type="Gene3D" id="1.20.1270.210">
    <property type="match status" value="1"/>
</dbReference>
<dbReference type="Pfam" id="PF04860">
    <property type="entry name" value="Phage_portal"/>
    <property type="match status" value="1"/>
</dbReference>
<protein>
    <submittedName>
        <fullName evidence="2">Phage portal protein BeeE</fullName>
    </submittedName>
</protein>
<proteinExistence type="predicted"/>
<organism evidence="2 3">
    <name type="scientific">Zhihengliuella halotolerans</name>
    <dbReference type="NCBI Taxonomy" id="370736"/>
    <lineage>
        <taxon>Bacteria</taxon>
        <taxon>Bacillati</taxon>
        <taxon>Actinomycetota</taxon>
        <taxon>Actinomycetes</taxon>
        <taxon>Micrococcales</taxon>
        <taxon>Micrococcaceae</taxon>
        <taxon>Zhihengliuella</taxon>
    </lineage>
</organism>
<evidence type="ECO:0000313" key="2">
    <source>
        <dbReference type="EMBL" id="RZU61443.1"/>
    </source>
</evidence>
<feature type="region of interest" description="Disordered" evidence="1">
    <location>
        <begin position="1"/>
        <end position="25"/>
    </location>
</feature>
<reference evidence="2 3" key="1">
    <citation type="submission" date="2019-02" db="EMBL/GenBank/DDBJ databases">
        <title>Sequencing the genomes of 1000 actinobacteria strains.</title>
        <authorList>
            <person name="Klenk H.-P."/>
        </authorList>
    </citation>
    <scope>NUCLEOTIDE SEQUENCE [LARGE SCALE GENOMIC DNA]</scope>
    <source>
        <strain evidence="2 3">DSM 17364</strain>
    </source>
</reference>
<dbReference type="OrthoDB" id="3268650at2"/>
<name>A0A4Q8ACV1_9MICC</name>
<dbReference type="AlphaFoldDB" id="A0A4Q8ACV1"/>
<accession>A0A4Q8ACV1</accession>
<evidence type="ECO:0000256" key="1">
    <source>
        <dbReference type="SAM" id="MobiDB-lite"/>
    </source>
</evidence>
<dbReference type="RefSeq" id="WP_130449772.1">
    <property type="nucleotide sequence ID" value="NZ_SHLA01000001.1"/>
</dbReference>
<dbReference type="Proteomes" id="UP000292685">
    <property type="component" value="Unassembled WGS sequence"/>
</dbReference>
<comment type="caution">
    <text evidence="2">The sequence shown here is derived from an EMBL/GenBank/DDBJ whole genome shotgun (WGS) entry which is preliminary data.</text>
</comment>
<evidence type="ECO:0000313" key="3">
    <source>
        <dbReference type="Proteomes" id="UP000292685"/>
    </source>
</evidence>
<dbReference type="Gene3D" id="3.30.1120.70">
    <property type="match status" value="1"/>
</dbReference>
<feature type="region of interest" description="Disordered" evidence="1">
    <location>
        <begin position="359"/>
        <end position="382"/>
    </location>
</feature>
<sequence length="382" mass="42354">MGFFDFLRGGTSGTTSGVTSPWAPEPSELERMTLADLVGLTPEDVIINRETTVGIPAVAKGLNLIKSSVARLPMVVYRNDQIAPLQPPFLNQLEPGIQNHTVIAYAVEDLILYGKAFFLITKRNTQGQAQQVKFVPHSEAEYERGILKRAFGEVVNPREFFRIDYINEGIINFGRDALKEMILIEKAAYRAGASPLPHLILRETSDKGKLSSEQKTSLIQAYSSERRKAHGSISLISSNLEPIPIGQTNENLLLEARNANAINAARILMLPASYTDAFVSGTSLSYTNIASRNKELLEAINPAIEAMEAAFSYYLVPYGSKIKFDTSELTKDDKATRFQNYQTGLAAGFLTVNEVRELEGLEPLPEPEQPVREEEQDEQEQT</sequence>
<dbReference type="EMBL" id="SHLA01000001">
    <property type="protein sequence ID" value="RZU61443.1"/>
    <property type="molecule type" value="Genomic_DNA"/>
</dbReference>
<dbReference type="InterPro" id="IPR006944">
    <property type="entry name" value="Phage/GTA_portal"/>
</dbReference>
<keyword evidence="3" id="KW-1185">Reference proteome</keyword>